<reference evidence="2" key="1">
    <citation type="submission" date="2016-05" db="EMBL/GenBank/DDBJ databases">
        <authorList>
            <person name="Lavstsen T."/>
            <person name="Jespersen J.S."/>
        </authorList>
    </citation>
    <scope>NUCLEOTIDE SEQUENCE</scope>
    <source>
        <tissue evidence="2">Brain</tissue>
    </source>
</reference>
<protein>
    <submittedName>
        <fullName evidence="2">Uncharacterized protein</fullName>
    </submittedName>
</protein>
<feature type="transmembrane region" description="Helical" evidence="1">
    <location>
        <begin position="24"/>
        <end position="45"/>
    </location>
</feature>
<keyword evidence="1" id="KW-1133">Transmembrane helix</keyword>
<sequence>RFPRAAGDMSLNRPSSALRLLRQLWLDVVARLLVLVVVVTPYPLVRGAVRLKKETCRP</sequence>
<feature type="non-terminal residue" evidence="2">
    <location>
        <position position="1"/>
    </location>
</feature>
<keyword evidence="1" id="KW-0472">Membrane</keyword>
<dbReference type="EMBL" id="HADZ01007269">
    <property type="protein sequence ID" value="SBP71210.1"/>
    <property type="molecule type" value="Transcribed_RNA"/>
</dbReference>
<name>A0A1A8BXH8_NOTKA</name>
<gene>
    <name evidence="2" type="primary">Nfu_g_1_012843</name>
</gene>
<accession>A0A1A8BXH8</accession>
<reference evidence="2" key="2">
    <citation type="submission" date="2016-06" db="EMBL/GenBank/DDBJ databases">
        <title>The genome of a short-lived fish provides insights into sex chromosome evolution and the genetic control of aging.</title>
        <authorList>
            <person name="Reichwald K."/>
            <person name="Felder M."/>
            <person name="Petzold A."/>
            <person name="Koch P."/>
            <person name="Groth M."/>
            <person name="Platzer M."/>
        </authorList>
    </citation>
    <scope>NUCLEOTIDE SEQUENCE</scope>
    <source>
        <tissue evidence="2">Brain</tissue>
    </source>
</reference>
<dbReference type="AlphaFoldDB" id="A0A1A8BXH8"/>
<feature type="non-terminal residue" evidence="2">
    <location>
        <position position="58"/>
    </location>
</feature>
<keyword evidence="1" id="KW-0812">Transmembrane</keyword>
<organism evidence="2">
    <name type="scientific">Nothobranchius kadleci</name>
    <name type="common">African annual killifish</name>
    <dbReference type="NCBI Taxonomy" id="1051664"/>
    <lineage>
        <taxon>Eukaryota</taxon>
        <taxon>Metazoa</taxon>
        <taxon>Chordata</taxon>
        <taxon>Craniata</taxon>
        <taxon>Vertebrata</taxon>
        <taxon>Euteleostomi</taxon>
        <taxon>Actinopterygii</taxon>
        <taxon>Neopterygii</taxon>
        <taxon>Teleostei</taxon>
        <taxon>Neoteleostei</taxon>
        <taxon>Acanthomorphata</taxon>
        <taxon>Ovalentaria</taxon>
        <taxon>Atherinomorphae</taxon>
        <taxon>Cyprinodontiformes</taxon>
        <taxon>Nothobranchiidae</taxon>
        <taxon>Nothobranchius</taxon>
    </lineage>
</organism>
<proteinExistence type="predicted"/>
<evidence type="ECO:0000256" key="1">
    <source>
        <dbReference type="SAM" id="Phobius"/>
    </source>
</evidence>
<evidence type="ECO:0000313" key="2">
    <source>
        <dbReference type="EMBL" id="SBP71210.1"/>
    </source>
</evidence>